<reference evidence="1 2" key="1">
    <citation type="journal article" date="2013" name="Stand. Genomic Sci.">
        <title>Genomic Encyclopedia of Type Strains, Phase I: The one thousand microbial genomes (KMG-I) project.</title>
        <authorList>
            <person name="Kyrpides N.C."/>
            <person name="Woyke T."/>
            <person name="Eisen J.A."/>
            <person name="Garrity G."/>
            <person name="Lilburn T.G."/>
            <person name="Beck B.J."/>
            <person name="Whitman W.B."/>
            <person name="Hugenholtz P."/>
            <person name="Klenk H.P."/>
        </authorList>
    </citation>
    <scope>NUCLEOTIDE SEQUENCE [LARGE SCALE GENOMIC DNA]</scope>
    <source>
        <strain evidence="1 2">DSM 45044</strain>
    </source>
</reference>
<name>A0A562URQ3_9ACTN</name>
<keyword evidence="2" id="KW-1185">Reference proteome</keyword>
<protein>
    <submittedName>
        <fullName evidence="1">Uncharacterized protein</fullName>
    </submittedName>
</protein>
<gene>
    <name evidence="1" type="ORF">LX16_4503</name>
</gene>
<organism evidence="1 2">
    <name type="scientific">Stackebrandtia albiflava</name>
    <dbReference type="NCBI Taxonomy" id="406432"/>
    <lineage>
        <taxon>Bacteria</taxon>
        <taxon>Bacillati</taxon>
        <taxon>Actinomycetota</taxon>
        <taxon>Actinomycetes</taxon>
        <taxon>Glycomycetales</taxon>
        <taxon>Glycomycetaceae</taxon>
        <taxon>Stackebrandtia</taxon>
    </lineage>
</organism>
<dbReference type="Proteomes" id="UP000321617">
    <property type="component" value="Unassembled WGS sequence"/>
</dbReference>
<sequence length="310" mass="34348">MSDEVEDHAAFMSAYEGRWERLRLLATKKVGEELSMLGPNNPQNLYRAGDLFDGLGRLDMLMDEFDAVDLFLRGFVESCCFPNLDCADIDEAIGTIGDNRDSIFIERDVGRIHVGLDTWNTEDRTDLNEGGVLGVTEGPAELFKKYYADTVNPTLVRQDRLMGDAIESLKAWKTLVTENRLVPLTLLDDVMKTLREYEPLEGLVSATIHMAFTVVGLVAGSVTVGAGAVASDLIATKVMEELEYADAGCAVEVLHELRNTAMYLTTERVEVITDFTANLEDMTDQVNDSAHEYVCKRPSQLDDTGPTVYV</sequence>
<dbReference type="OrthoDB" id="9828089at2"/>
<dbReference type="RefSeq" id="WP_147142714.1">
    <property type="nucleotide sequence ID" value="NZ_BAABIJ010000004.1"/>
</dbReference>
<dbReference type="EMBL" id="VLLL01000008">
    <property type="protein sequence ID" value="TWJ08278.1"/>
    <property type="molecule type" value="Genomic_DNA"/>
</dbReference>
<dbReference type="AlphaFoldDB" id="A0A562URQ3"/>
<evidence type="ECO:0000313" key="1">
    <source>
        <dbReference type="EMBL" id="TWJ08278.1"/>
    </source>
</evidence>
<comment type="caution">
    <text evidence="1">The sequence shown here is derived from an EMBL/GenBank/DDBJ whole genome shotgun (WGS) entry which is preliminary data.</text>
</comment>
<proteinExistence type="predicted"/>
<evidence type="ECO:0000313" key="2">
    <source>
        <dbReference type="Proteomes" id="UP000321617"/>
    </source>
</evidence>
<accession>A0A562URQ3</accession>